<evidence type="ECO:0000256" key="1">
    <source>
        <dbReference type="SAM" id="MobiDB-lite"/>
    </source>
</evidence>
<organism evidence="3 4">
    <name type="scientific">Candidatus Pullilachnospira stercoravium</name>
    <dbReference type="NCBI Taxonomy" id="2840913"/>
    <lineage>
        <taxon>Bacteria</taxon>
        <taxon>Bacillati</taxon>
        <taxon>Bacillota</taxon>
        <taxon>Clostridia</taxon>
        <taxon>Lachnospirales</taxon>
        <taxon>Lachnospiraceae</taxon>
        <taxon>Lachnospiraceae incertae sedis</taxon>
        <taxon>Candidatus Pullilachnospira</taxon>
    </lineage>
</organism>
<keyword evidence="2" id="KW-0472">Membrane</keyword>
<proteinExistence type="predicted"/>
<feature type="transmembrane region" description="Helical" evidence="2">
    <location>
        <begin position="77"/>
        <end position="96"/>
    </location>
</feature>
<keyword evidence="2" id="KW-0812">Transmembrane</keyword>
<dbReference type="Proteomes" id="UP000886723">
    <property type="component" value="Unassembled WGS sequence"/>
</dbReference>
<evidence type="ECO:0008006" key="5">
    <source>
        <dbReference type="Google" id="ProtNLM"/>
    </source>
</evidence>
<evidence type="ECO:0000256" key="2">
    <source>
        <dbReference type="SAM" id="Phobius"/>
    </source>
</evidence>
<gene>
    <name evidence="3" type="ORF">IAA63_04590</name>
</gene>
<dbReference type="AlphaFoldDB" id="A0A9D1T622"/>
<name>A0A9D1T622_9FIRM</name>
<feature type="transmembrane region" description="Helical" evidence="2">
    <location>
        <begin position="140"/>
        <end position="160"/>
    </location>
</feature>
<feature type="region of interest" description="Disordered" evidence="1">
    <location>
        <begin position="1"/>
        <end position="21"/>
    </location>
</feature>
<comment type="caution">
    <text evidence="3">The sequence shown here is derived from an EMBL/GenBank/DDBJ whole genome shotgun (WGS) entry which is preliminary data.</text>
</comment>
<sequence>MKYEPEKMSGNAPESKEWTEQNSPDMPMKWYKFIICFQLFAGALVSLAVGFGSIIGWKYGGEQQAATVYAEFSGLQIVDVILCFLYVALAVMSVVVRQRLAAFRKNGPWLYMILLCEYLLLAVISWVLETLITGSIRLEAGMLAGWAVQFVLICLNLVYFGKRKQLFTE</sequence>
<dbReference type="EMBL" id="DVON01000099">
    <property type="protein sequence ID" value="HIV12404.1"/>
    <property type="molecule type" value="Genomic_DNA"/>
</dbReference>
<reference evidence="3" key="2">
    <citation type="journal article" date="2021" name="PeerJ">
        <title>Extensive microbial diversity within the chicken gut microbiome revealed by metagenomics and culture.</title>
        <authorList>
            <person name="Gilroy R."/>
            <person name="Ravi A."/>
            <person name="Getino M."/>
            <person name="Pursley I."/>
            <person name="Horton D.L."/>
            <person name="Alikhan N.F."/>
            <person name="Baker D."/>
            <person name="Gharbi K."/>
            <person name="Hall N."/>
            <person name="Watson M."/>
            <person name="Adriaenssens E.M."/>
            <person name="Foster-Nyarko E."/>
            <person name="Jarju S."/>
            <person name="Secka A."/>
            <person name="Antonio M."/>
            <person name="Oren A."/>
            <person name="Chaudhuri R.R."/>
            <person name="La Ragione R."/>
            <person name="Hildebrand F."/>
            <person name="Pallen M.J."/>
        </authorList>
    </citation>
    <scope>NUCLEOTIDE SEQUENCE</scope>
    <source>
        <strain evidence="3">ChiBcec2-4451</strain>
    </source>
</reference>
<feature type="transmembrane region" description="Helical" evidence="2">
    <location>
        <begin position="108"/>
        <end position="128"/>
    </location>
</feature>
<accession>A0A9D1T622</accession>
<keyword evidence="2" id="KW-1133">Transmembrane helix</keyword>
<evidence type="ECO:0000313" key="3">
    <source>
        <dbReference type="EMBL" id="HIV12404.1"/>
    </source>
</evidence>
<protein>
    <recommendedName>
        <fullName evidence="5">DUF2569 domain-containing protein</fullName>
    </recommendedName>
</protein>
<feature type="transmembrane region" description="Helical" evidence="2">
    <location>
        <begin position="33"/>
        <end position="57"/>
    </location>
</feature>
<evidence type="ECO:0000313" key="4">
    <source>
        <dbReference type="Proteomes" id="UP000886723"/>
    </source>
</evidence>
<reference evidence="3" key="1">
    <citation type="submission" date="2020-10" db="EMBL/GenBank/DDBJ databases">
        <authorList>
            <person name="Gilroy R."/>
        </authorList>
    </citation>
    <scope>NUCLEOTIDE SEQUENCE</scope>
    <source>
        <strain evidence="3">ChiBcec2-4451</strain>
    </source>
</reference>